<dbReference type="GO" id="GO:0016791">
    <property type="term" value="F:phosphatase activity"/>
    <property type="evidence" value="ECO:0007669"/>
    <property type="project" value="UniProtKB-ARBA"/>
</dbReference>
<dbReference type="GO" id="GO:0019120">
    <property type="term" value="F:hydrolase activity, acting on acid halide bonds, in C-halide compounds"/>
    <property type="evidence" value="ECO:0007669"/>
    <property type="project" value="InterPro"/>
</dbReference>
<gene>
    <name evidence="3" type="ORF">PsYK624_054420</name>
</gene>
<dbReference type="PRINTS" id="PR00413">
    <property type="entry name" value="HADHALOGNASE"/>
</dbReference>
<accession>A0A9P3G540</accession>
<dbReference type="PANTHER" id="PTHR43316">
    <property type="entry name" value="HYDROLASE, HALOACID DELAHOGENASE-RELATED"/>
    <property type="match status" value="1"/>
</dbReference>
<organism evidence="3 4">
    <name type="scientific">Phanerochaete sordida</name>
    <dbReference type="NCBI Taxonomy" id="48140"/>
    <lineage>
        <taxon>Eukaryota</taxon>
        <taxon>Fungi</taxon>
        <taxon>Dikarya</taxon>
        <taxon>Basidiomycota</taxon>
        <taxon>Agaricomycotina</taxon>
        <taxon>Agaricomycetes</taxon>
        <taxon>Polyporales</taxon>
        <taxon>Phanerochaetaceae</taxon>
        <taxon>Phanerochaete</taxon>
    </lineage>
</organism>
<dbReference type="InterPro" id="IPR051540">
    <property type="entry name" value="S-2-haloacid_dehalogenase"/>
</dbReference>
<evidence type="ECO:0000313" key="4">
    <source>
        <dbReference type="Proteomes" id="UP000703269"/>
    </source>
</evidence>
<dbReference type="Gene3D" id="1.10.150.240">
    <property type="entry name" value="Putative phosphatase, domain 2"/>
    <property type="match status" value="1"/>
</dbReference>
<dbReference type="AlphaFoldDB" id="A0A9P3G540"/>
<dbReference type="InterPro" id="IPR023214">
    <property type="entry name" value="HAD_sf"/>
</dbReference>
<dbReference type="InterPro" id="IPR036412">
    <property type="entry name" value="HAD-like_sf"/>
</dbReference>
<comment type="similarity">
    <text evidence="1">Belongs to the HAD-like hydrolase superfamily. S-2-haloalkanoic acid dehalogenase family.</text>
</comment>
<keyword evidence="4" id="KW-1185">Reference proteome</keyword>
<keyword evidence="2" id="KW-0378">Hydrolase</keyword>
<name>A0A9P3G540_9APHY</name>
<evidence type="ECO:0000256" key="2">
    <source>
        <dbReference type="ARBA" id="ARBA00022801"/>
    </source>
</evidence>
<evidence type="ECO:0000313" key="3">
    <source>
        <dbReference type="EMBL" id="GJE89343.1"/>
    </source>
</evidence>
<dbReference type="InterPro" id="IPR006328">
    <property type="entry name" value="2-HAD"/>
</dbReference>
<dbReference type="NCBIfam" id="TIGR01428">
    <property type="entry name" value="HAD_type_II"/>
    <property type="match status" value="1"/>
</dbReference>
<protein>
    <submittedName>
        <fullName evidence="3">Haloacid dehalogenase</fullName>
    </submittedName>
</protein>
<dbReference type="InterPro" id="IPR023198">
    <property type="entry name" value="PGP-like_dom2"/>
</dbReference>
<comment type="caution">
    <text evidence="3">The sequence shown here is derived from an EMBL/GenBank/DDBJ whole genome shotgun (WGS) entry which is preliminary data.</text>
</comment>
<dbReference type="Pfam" id="PF00702">
    <property type="entry name" value="Hydrolase"/>
    <property type="match status" value="1"/>
</dbReference>
<dbReference type="InterPro" id="IPR006439">
    <property type="entry name" value="HAD-SF_hydro_IA"/>
</dbReference>
<dbReference type="PANTHER" id="PTHR43316:SF3">
    <property type="entry name" value="HALOACID DEHALOGENASE, TYPE II (AFU_ORTHOLOGUE AFUA_2G07750)-RELATED"/>
    <property type="match status" value="1"/>
</dbReference>
<dbReference type="Gene3D" id="3.40.50.1000">
    <property type="entry name" value="HAD superfamily/HAD-like"/>
    <property type="match status" value="1"/>
</dbReference>
<dbReference type="NCBIfam" id="TIGR01493">
    <property type="entry name" value="HAD-SF-IA-v2"/>
    <property type="match status" value="1"/>
</dbReference>
<sequence length="255" mass="28679">MTHPLADVEVFLFDVFGTVVDWQNSVAHELQSKHYDGILELDWIAFAQEWRRGYIVNTKRIAEGGEGPRNIDALHRQILDGMLAKPEWEALGRMWGEEKRREVNLVWHRLKGWPDTTPGLYALKKHAIIGTLSNGNVRLLVDMAKHADLLWDVVFSGELLGSYKPNPQVYTSALTHLSLAHTPHKVALVAAHIYDLRAAAALGYTTVYVPRATEDIDMRDELKRHDVRDKASGGEVDVLVGSFEELARVVGEVKA</sequence>
<evidence type="ECO:0000256" key="1">
    <source>
        <dbReference type="ARBA" id="ARBA00008106"/>
    </source>
</evidence>
<dbReference type="OrthoDB" id="2363873at2759"/>
<dbReference type="SUPFAM" id="SSF56784">
    <property type="entry name" value="HAD-like"/>
    <property type="match status" value="1"/>
</dbReference>
<dbReference type="Proteomes" id="UP000703269">
    <property type="component" value="Unassembled WGS sequence"/>
</dbReference>
<reference evidence="3 4" key="1">
    <citation type="submission" date="2021-08" db="EMBL/GenBank/DDBJ databases">
        <title>Draft Genome Sequence of Phanerochaete sordida strain YK-624.</title>
        <authorList>
            <person name="Mori T."/>
            <person name="Dohra H."/>
            <person name="Suzuki T."/>
            <person name="Kawagishi H."/>
            <person name="Hirai H."/>
        </authorList>
    </citation>
    <scope>NUCLEOTIDE SEQUENCE [LARGE SCALE GENOMIC DNA]</scope>
    <source>
        <strain evidence="3 4">YK-624</strain>
    </source>
</reference>
<dbReference type="EMBL" id="BPQB01000012">
    <property type="protein sequence ID" value="GJE89343.1"/>
    <property type="molecule type" value="Genomic_DNA"/>
</dbReference>
<proteinExistence type="inferred from homology"/>